<reference evidence="2" key="1">
    <citation type="submission" date="2020-01" db="EMBL/GenBank/DDBJ databases">
        <authorList>
            <consortium name="DOE Joint Genome Institute"/>
            <person name="Haridas S."/>
            <person name="Albert R."/>
            <person name="Binder M."/>
            <person name="Bloem J."/>
            <person name="Labutti K."/>
            <person name="Salamov A."/>
            <person name="Andreopoulos B."/>
            <person name="Baker S.E."/>
            <person name="Barry K."/>
            <person name="Bills G."/>
            <person name="Bluhm B.H."/>
            <person name="Cannon C."/>
            <person name="Castanera R."/>
            <person name="Culley D.E."/>
            <person name="Daum C."/>
            <person name="Ezra D."/>
            <person name="Gonzalez J.B."/>
            <person name="Henrissat B."/>
            <person name="Kuo A."/>
            <person name="Liang C."/>
            <person name="Lipzen A."/>
            <person name="Lutzoni F."/>
            <person name="Magnuson J."/>
            <person name="Mondo S."/>
            <person name="Nolan M."/>
            <person name="Ohm R."/>
            <person name="Pangilinan J."/>
            <person name="Park H.-J."/>
            <person name="Ramirez L."/>
            <person name="Alfaro M."/>
            <person name="Sun H."/>
            <person name="Tritt A."/>
            <person name="Yoshinaga Y."/>
            <person name="Zwiers L.-H."/>
            <person name="Turgeon B.G."/>
            <person name="Goodwin S.B."/>
            <person name="Spatafora J.W."/>
            <person name="Crous P.W."/>
            <person name="Grigoriev I.V."/>
        </authorList>
    </citation>
    <scope>NUCLEOTIDE SEQUENCE</scope>
    <source>
        <strain evidence="2">P77</strain>
    </source>
</reference>
<evidence type="ECO:0000313" key="2">
    <source>
        <dbReference type="EMBL" id="KAF1830634.1"/>
    </source>
</evidence>
<dbReference type="EMBL" id="ML975389">
    <property type="protein sequence ID" value="KAF1830634.1"/>
    <property type="molecule type" value="Genomic_DNA"/>
</dbReference>
<accession>A0A6A5K862</accession>
<evidence type="ECO:0000256" key="1">
    <source>
        <dbReference type="SAM" id="Phobius"/>
    </source>
</evidence>
<proteinExistence type="predicted"/>
<protein>
    <submittedName>
        <fullName evidence="2">Uncharacterized protein</fullName>
    </submittedName>
</protein>
<sequence length="51" mass="5474">MFKAPRGIQTTIPLCAVRGVADADFRLVRRKLCIAVGFVGVLLGGAWGRCI</sequence>
<name>A0A6A5K862_9PLEO</name>
<evidence type="ECO:0000313" key="3">
    <source>
        <dbReference type="Proteomes" id="UP000800040"/>
    </source>
</evidence>
<feature type="transmembrane region" description="Helical" evidence="1">
    <location>
        <begin position="32"/>
        <end position="48"/>
    </location>
</feature>
<gene>
    <name evidence="2" type="ORF">BDW02DRAFT_572807</name>
</gene>
<keyword evidence="1" id="KW-1133">Transmembrane helix</keyword>
<keyword evidence="3" id="KW-1185">Reference proteome</keyword>
<organism evidence="2 3">
    <name type="scientific">Decorospora gaudefroyi</name>
    <dbReference type="NCBI Taxonomy" id="184978"/>
    <lineage>
        <taxon>Eukaryota</taxon>
        <taxon>Fungi</taxon>
        <taxon>Dikarya</taxon>
        <taxon>Ascomycota</taxon>
        <taxon>Pezizomycotina</taxon>
        <taxon>Dothideomycetes</taxon>
        <taxon>Pleosporomycetidae</taxon>
        <taxon>Pleosporales</taxon>
        <taxon>Pleosporineae</taxon>
        <taxon>Pleosporaceae</taxon>
        <taxon>Decorospora</taxon>
    </lineage>
</organism>
<keyword evidence="1" id="KW-0472">Membrane</keyword>
<keyword evidence="1" id="KW-0812">Transmembrane</keyword>
<dbReference type="Proteomes" id="UP000800040">
    <property type="component" value="Unassembled WGS sequence"/>
</dbReference>
<dbReference type="AlphaFoldDB" id="A0A6A5K862"/>